<sequence>MTNDPMTKEMKWNADLYDQKHAFVFQYGEDVLELLDVKPGEYILDLGCGTGHLTQQIKDKGARVKGTDFSPEMIEQARAKYPEVDFAVENAADFFTDEKYDAVFSNAALHWVLDANGAARSVYNSLKHGGRFVAEMGGKGNVAHLIEAIQLVLQNHGYHVQADTKLWYFPSVGEYATKLEEHGFRVTYAVHYDRKTPLQDGDLGVAKWVTMFGAQYMENIPEEEKAEILKEITHKLEPFYNENGQWYADYKRLRFVAIKE</sequence>
<dbReference type="InterPro" id="IPR013216">
    <property type="entry name" value="Methyltransf_11"/>
</dbReference>
<organism evidence="2 3">
    <name type="scientific">Mucilaginibacter lappiensis</name>
    <dbReference type="NCBI Taxonomy" id="354630"/>
    <lineage>
        <taxon>Bacteria</taxon>
        <taxon>Pseudomonadati</taxon>
        <taxon>Bacteroidota</taxon>
        <taxon>Sphingobacteriia</taxon>
        <taxon>Sphingobacteriales</taxon>
        <taxon>Sphingobacteriaceae</taxon>
        <taxon>Mucilaginibacter</taxon>
    </lineage>
</organism>
<dbReference type="Proteomes" id="UP000541583">
    <property type="component" value="Unassembled WGS sequence"/>
</dbReference>
<dbReference type="RefSeq" id="WP_245834722.1">
    <property type="nucleotide sequence ID" value="NZ_FTMG01000009.1"/>
</dbReference>
<evidence type="ECO:0000313" key="2">
    <source>
        <dbReference type="EMBL" id="MBB6110950.1"/>
    </source>
</evidence>
<dbReference type="GO" id="GO:0008168">
    <property type="term" value="F:methyltransferase activity"/>
    <property type="evidence" value="ECO:0007669"/>
    <property type="project" value="UniProtKB-KW"/>
</dbReference>
<dbReference type="SUPFAM" id="SSF53335">
    <property type="entry name" value="S-adenosyl-L-methionine-dependent methyltransferases"/>
    <property type="match status" value="1"/>
</dbReference>
<proteinExistence type="predicted"/>
<protein>
    <submittedName>
        <fullName evidence="2">Trans-aconitate methyltransferase</fullName>
    </submittedName>
</protein>
<feature type="domain" description="Methyltransferase type 11" evidence="1">
    <location>
        <begin position="44"/>
        <end position="133"/>
    </location>
</feature>
<dbReference type="PANTHER" id="PTHR43861">
    <property type="entry name" value="TRANS-ACONITATE 2-METHYLTRANSFERASE-RELATED"/>
    <property type="match status" value="1"/>
</dbReference>
<keyword evidence="3" id="KW-1185">Reference proteome</keyword>
<accession>A0ABR6PMI6</accession>
<dbReference type="InterPro" id="IPR029063">
    <property type="entry name" value="SAM-dependent_MTases_sf"/>
</dbReference>
<dbReference type="EMBL" id="JACHCB010000009">
    <property type="protein sequence ID" value="MBB6110950.1"/>
    <property type="molecule type" value="Genomic_DNA"/>
</dbReference>
<comment type="caution">
    <text evidence="2">The sequence shown here is derived from an EMBL/GenBank/DDBJ whole genome shotgun (WGS) entry which is preliminary data.</text>
</comment>
<dbReference type="PANTHER" id="PTHR43861:SF1">
    <property type="entry name" value="TRANS-ACONITATE 2-METHYLTRANSFERASE"/>
    <property type="match status" value="1"/>
</dbReference>
<dbReference type="Pfam" id="PF08241">
    <property type="entry name" value="Methyltransf_11"/>
    <property type="match status" value="1"/>
</dbReference>
<keyword evidence="2" id="KW-0489">Methyltransferase</keyword>
<dbReference type="Gene3D" id="3.40.50.150">
    <property type="entry name" value="Vaccinia Virus protein VP39"/>
    <property type="match status" value="1"/>
</dbReference>
<name>A0ABR6PMI6_9SPHI</name>
<gene>
    <name evidence="2" type="ORF">HDF23_003711</name>
</gene>
<reference evidence="2 3" key="1">
    <citation type="submission" date="2020-08" db="EMBL/GenBank/DDBJ databases">
        <title>Genomic Encyclopedia of Type Strains, Phase IV (KMG-V): Genome sequencing to study the core and pangenomes of soil and plant-associated prokaryotes.</title>
        <authorList>
            <person name="Whitman W."/>
        </authorList>
    </citation>
    <scope>NUCLEOTIDE SEQUENCE [LARGE SCALE GENOMIC DNA]</scope>
    <source>
        <strain evidence="2 3">ANJLi2</strain>
    </source>
</reference>
<keyword evidence="2" id="KW-0808">Transferase</keyword>
<evidence type="ECO:0000313" key="3">
    <source>
        <dbReference type="Proteomes" id="UP000541583"/>
    </source>
</evidence>
<dbReference type="GO" id="GO:0032259">
    <property type="term" value="P:methylation"/>
    <property type="evidence" value="ECO:0007669"/>
    <property type="project" value="UniProtKB-KW"/>
</dbReference>
<evidence type="ECO:0000259" key="1">
    <source>
        <dbReference type="Pfam" id="PF08241"/>
    </source>
</evidence>
<dbReference type="CDD" id="cd02440">
    <property type="entry name" value="AdoMet_MTases"/>
    <property type="match status" value="1"/>
</dbReference>